<feature type="compositionally biased region" description="Low complexity" evidence="1">
    <location>
        <begin position="775"/>
        <end position="786"/>
    </location>
</feature>
<accession>A0A6A5UJE5</accession>
<sequence>MPGANTHSTGHAEAFSVGTSTIHRNNFGLAPCSAARLPVACLHFSVCSDHAIGTPPLTLYTRNIEPPRRAAHSIAPAPVNSFLSLTSIPVPFSPESFTLGRFLSISQVSIPRASELYMATMENHRLSPNSSVPSVNNIRQTLSPRNGKEEMSPALKSALELLKLHDFDALEHHFLGTIAFLKPWCKFRDSFLLIQPVTQPRASEPDKVRGVDILWFYTNFSDGELRYDPRADDTTSLYTLDESKYGTYNTTHWGVEEYEKMMYAWLLQEFKVGKAYNPFGFQYFELQNVCTAWKTVFVPIVDAVRESYDPRGRRHYGRLARFIEERHPSRVAFPEGNVGVSPHNIASYRVLSVPRERGVAVAEARLTGVSTLTGSTQVDPVTRKKEVALEQELRDIYPKYGQVVEKPKWRPGEFIATQKARMKRKNREIQEAKGSLFGSRRSGRESPIFGCKGIDNPDVLDPVIDAERRVESLRRSESLGGRSSLDMTPSPITKRGSKKEKGVVPVGMYGFAPSPIKDKTPLHGVTRRVSLPGTDYEGETQDMISHLSESSAGTPQVDTFRMYPQPAFARPETERKASDGVYSSIRNSNPFTENMPDHGSTPQSKGAFDVFSPMTGHPSAIPKALFNTKQQDGLSQNEDRNLVAERLSAPSVADSKASRIPSYEGTGYDREIGAPFIAHKLHSTLEYNAYDPYSSRESSFVLSEIPEMTHHLEGYADIPQPVPWPGMTPGFSPDVEAWPGQTPTIASPTLTEWPLVPDSRDASPPPPIPPKHPARAASVRSSTGSDLPPPPSLPRLLGPRIVSKENIRGHLSNISREISEDSLKQVRQHDVQSTPMPKLTPYNKNMFPRRDRKGTPVGAWMERNQGEMQPLEEEGRK</sequence>
<dbReference type="AlphaFoldDB" id="A0A6A5UJE5"/>
<feature type="region of interest" description="Disordered" evidence="1">
    <location>
        <begin position="744"/>
        <end position="801"/>
    </location>
</feature>
<name>A0A6A5UJE5_9PLEO</name>
<reference evidence="2" key="1">
    <citation type="journal article" date="2020" name="Stud. Mycol.">
        <title>101 Dothideomycetes genomes: a test case for predicting lifestyles and emergence of pathogens.</title>
        <authorList>
            <person name="Haridas S."/>
            <person name="Albert R."/>
            <person name="Binder M."/>
            <person name="Bloem J."/>
            <person name="Labutti K."/>
            <person name="Salamov A."/>
            <person name="Andreopoulos B."/>
            <person name="Baker S."/>
            <person name="Barry K."/>
            <person name="Bills G."/>
            <person name="Bluhm B."/>
            <person name="Cannon C."/>
            <person name="Castanera R."/>
            <person name="Culley D."/>
            <person name="Daum C."/>
            <person name="Ezra D."/>
            <person name="Gonzalez J."/>
            <person name="Henrissat B."/>
            <person name="Kuo A."/>
            <person name="Liang C."/>
            <person name="Lipzen A."/>
            <person name="Lutzoni F."/>
            <person name="Magnuson J."/>
            <person name="Mondo S."/>
            <person name="Nolan M."/>
            <person name="Ohm R."/>
            <person name="Pangilinan J."/>
            <person name="Park H.-J."/>
            <person name="Ramirez L."/>
            <person name="Alfaro M."/>
            <person name="Sun H."/>
            <person name="Tritt A."/>
            <person name="Yoshinaga Y."/>
            <person name="Zwiers L.-H."/>
            <person name="Turgeon B."/>
            <person name="Goodwin S."/>
            <person name="Spatafora J."/>
            <person name="Crous P."/>
            <person name="Grigoriev I."/>
        </authorList>
    </citation>
    <scope>NUCLEOTIDE SEQUENCE</scope>
    <source>
        <strain evidence="2">CBS 107.79</strain>
    </source>
</reference>
<evidence type="ECO:0000313" key="3">
    <source>
        <dbReference type="Proteomes" id="UP000800036"/>
    </source>
</evidence>
<gene>
    <name evidence="2" type="ORF">BU23DRAFT_604252</name>
</gene>
<feature type="compositionally biased region" description="Basic and acidic residues" evidence="1">
    <location>
        <begin position="818"/>
        <end position="830"/>
    </location>
</feature>
<evidence type="ECO:0000313" key="2">
    <source>
        <dbReference type="EMBL" id="KAF1965323.1"/>
    </source>
</evidence>
<dbReference type="Proteomes" id="UP000800036">
    <property type="component" value="Unassembled WGS sequence"/>
</dbReference>
<proteinExistence type="predicted"/>
<dbReference type="OrthoDB" id="3799259at2759"/>
<organism evidence="2 3">
    <name type="scientific">Bimuria novae-zelandiae CBS 107.79</name>
    <dbReference type="NCBI Taxonomy" id="1447943"/>
    <lineage>
        <taxon>Eukaryota</taxon>
        <taxon>Fungi</taxon>
        <taxon>Dikarya</taxon>
        <taxon>Ascomycota</taxon>
        <taxon>Pezizomycotina</taxon>
        <taxon>Dothideomycetes</taxon>
        <taxon>Pleosporomycetidae</taxon>
        <taxon>Pleosporales</taxon>
        <taxon>Massarineae</taxon>
        <taxon>Didymosphaeriaceae</taxon>
        <taxon>Bimuria</taxon>
    </lineage>
</organism>
<protein>
    <submittedName>
        <fullName evidence="2">Uncharacterized protein</fullName>
    </submittedName>
</protein>
<feature type="region of interest" description="Disordered" evidence="1">
    <location>
        <begin position="818"/>
        <end position="877"/>
    </location>
</feature>
<feature type="region of interest" description="Disordered" evidence="1">
    <location>
        <begin position="474"/>
        <end position="500"/>
    </location>
</feature>
<keyword evidence="3" id="KW-1185">Reference proteome</keyword>
<evidence type="ECO:0000256" key="1">
    <source>
        <dbReference type="SAM" id="MobiDB-lite"/>
    </source>
</evidence>
<dbReference type="EMBL" id="ML976764">
    <property type="protein sequence ID" value="KAF1965323.1"/>
    <property type="molecule type" value="Genomic_DNA"/>
</dbReference>